<proteinExistence type="predicted"/>
<organism evidence="1 2">
    <name type="scientific">Characodon lateralis</name>
    <dbReference type="NCBI Taxonomy" id="208331"/>
    <lineage>
        <taxon>Eukaryota</taxon>
        <taxon>Metazoa</taxon>
        <taxon>Chordata</taxon>
        <taxon>Craniata</taxon>
        <taxon>Vertebrata</taxon>
        <taxon>Euteleostomi</taxon>
        <taxon>Actinopterygii</taxon>
        <taxon>Neopterygii</taxon>
        <taxon>Teleostei</taxon>
        <taxon>Neoteleostei</taxon>
        <taxon>Acanthomorphata</taxon>
        <taxon>Ovalentaria</taxon>
        <taxon>Atherinomorphae</taxon>
        <taxon>Cyprinodontiformes</taxon>
        <taxon>Goodeidae</taxon>
        <taxon>Characodon</taxon>
    </lineage>
</organism>
<gene>
    <name evidence="1" type="ORF">CHARACLAT_010901</name>
</gene>
<protein>
    <submittedName>
        <fullName evidence="1">Uncharacterized protein</fullName>
    </submittedName>
</protein>
<sequence>MAVFFHPKQSGQYTVWVIERDKPPVAFFSTDTLPHITGEWRDGSSQGSLPGQSLHPSLAWIVYTPLNAR</sequence>
<evidence type="ECO:0000313" key="2">
    <source>
        <dbReference type="Proteomes" id="UP001352852"/>
    </source>
</evidence>
<reference evidence="1 2" key="1">
    <citation type="submission" date="2021-06" db="EMBL/GenBank/DDBJ databases">
        <authorList>
            <person name="Palmer J.M."/>
        </authorList>
    </citation>
    <scope>NUCLEOTIDE SEQUENCE [LARGE SCALE GENOMIC DNA]</scope>
    <source>
        <strain evidence="1 2">CL_MEX2019</strain>
        <tissue evidence="1">Muscle</tissue>
    </source>
</reference>
<accession>A0ABU7CX58</accession>
<keyword evidence="2" id="KW-1185">Reference proteome</keyword>
<name>A0ABU7CX58_9TELE</name>
<comment type="caution">
    <text evidence="1">The sequence shown here is derived from an EMBL/GenBank/DDBJ whole genome shotgun (WGS) entry which is preliminary data.</text>
</comment>
<dbReference type="Proteomes" id="UP001352852">
    <property type="component" value="Unassembled WGS sequence"/>
</dbReference>
<evidence type="ECO:0000313" key="1">
    <source>
        <dbReference type="EMBL" id="MED6267311.1"/>
    </source>
</evidence>
<dbReference type="EMBL" id="JAHUTJ010008903">
    <property type="protein sequence ID" value="MED6267311.1"/>
    <property type="molecule type" value="Genomic_DNA"/>
</dbReference>